<gene>
    <name evidence="1" type="ORF">PAXINDRAFT_155742</name>
</gene>
<reference evidence="1 2" key="1">
    <citation type="submission" date="2014-06" db="EMBL/GenBank/DDBJ databases">
        <authorList>
            <consortium name="DOE Joint Genome Institute"/>
            <person name="Kuo A."/>
            <person name="Kohler A."/>
            <person name="Nagy L.G."/>
            <person name="Floudas D."/>
            <person name="Copeland A."/>
            <person name="Barry K.W."/>
            <person name="Cichocki N."/>
            <person name="Veneault-Fourrey C."/>
            <person name="LaButti K."/>
            <person name="Lindquist E.A."/>
            <person name="Lipzen A."/>
            <person name="Lundell T."/>
            <person name="Morin E."/>
            <person name="Murat C."/>
            <person name="Sun H."/>
            <person name="Tunlid A."/>
            <person name="Henrissat B."/>
            <person name="Grigoriev I.V."/>
            <person name="Hibbett D.S."/>
            <person name="Martin F."/>
            <person name="Nordberg H.P."/>
            <person name="Cantor M.N."/>
            <person name="Hua S.X."/>
        </authorList>
    </citation>
    <scope>NUCLEOTIDE SEQUENCE [LARGE SCALE GENOMIC DNA]</scope>
    <source>
        <strain evidence="1 2">ATCC 200175</strain>
    </source>
</reference>
<dbReference type="Proteomes" id="UP000053647">
    <property type="component" value="Unassembled WGS sequence"/>
</dbReference>
<proteinExistence type="predicted"/>
<accession>A0A0C9U6S3</accession>
<sequence>MTRFLLRVIKMHLLPQAFPAGRSRGTFLPLFAQADATVHELCQRNLAPSIAATRPYSSPIPDPASAIVFDFYGLAFEDAGCRVMRVKEGWECAGTGRGEDIEQTAHLHPSPFRSINGTTRSVVVHLSPLRLNLERLHVNNHNAWQDYHNAELPRGVRDDA</sequence>
<dbReference type="HOGENOM" id="CLU_1652722_0_0_1"/>
<dbReference type="OrthoDB" id="10651359at2759"/>
<protein>
    <submittedName>
        <fullName evidence="1">Uncharacterized protein</fullName>
    </submittedName>
</protein>
<organism evidence="1 2">
    <name type="scientific">Paxillus involutus ATCC 200175</name>
    <dbReference type="NCBI Taxonomy" id="664439"/>
    <lineage>
        <taxon>Eukaryota</taxon>
        <taxon>Fungi</taxon>
        <taxon>Dikarya</taxon>
        <taxon>Basidiomycota</taxon>
        <taxon>Agaricomycotina</taxon>
        <taxon>Agaricomycetes</taxon>
        <taxon>Agaricomycetidae</taxon>
        <taxon>Boletales</taxon>
        <taxon>Paxilineae</taxon>
        <taxon>Paxillaceae</taxon>
        <taxon>Paxillus</taxon>
    </lineage>
</organism>
<evidence type="ECO:0000313" key="1">
    <source>
        <dbReference type="EMBL" id="KIJ15107.1"/>
    </source>
</evidence>
<dbReference type="EMBL" id="KN819338">
    <property type="protein sequence ID" value="KIJ15107.1"/>
    <property type="molecule type" value="Genomic_DNA"/>
</dbReference>
<name>A0A0C9U6S3_PAXIN</name>
<dbReference type="AlphaFoldDB" id="A0A0C9U6S3"/>
<keyword evidence="2" id="KW-1185">Reference proteome</keyword>
<evidence type="ECO:0000313" key="2">
    <source>
        <dbReference type="Proteomes" id="UP000053647"/>
    </source>
</evidence>
<reference evidence="2" key="2">
    <citation type="submission" date="2015-01" db="EMBL/GenBank/DDBJ databases">
        <title>Evolutionary Origins and Diversification of the Mycorrhizal Mutualists.</title>
        <authorList>
            <consortium name="DOE Joint Genome Institute"/>
            <consortium name="Mycorrhizal Genomics Consortium"/>
            <person name="Kohler A."/>
            <person name="Kuo A."/>
            <person name="Nagy L.G."/>
            <person name="Floudas D."/>
            <person name="Copeland A."/>
            <person name="Barry K.W."/>
            <person name="Cichocki N."/>
            <person name="Veneault-Fourrey C."/>
            <person name="LaButti K."/>
            <person name="Lindquist E.A."/>
            <person name="Lipzen A."/>
            <person name="Lundell T."/>
            <person name="Morin E."/>
            <person name="Murat C."/>
            <person name="Riley R."/>
            <person name="Ohm R."/>
            <person name="Sun H."/>
            <person name="Tunlid A."/>
            <person name="Henrissat B."/>
            <person name="Grigoriev I.V."/>
            <person name="Hibbett D.S."/>
            <person name="Martin F."/>
        </authorList>
    </citation>
    <scope>NUCLEOTIDE SEQUENCE [LARGE SCALE GENOMIC DNA]</scope>
    <source>
        <strain evidence="2">ATCC 200175</strain>
    </source>
</reference>